<sequence length="157" mass="17420">MTHDDSTFQHRPAAQSDADAGHDWLRDRYGHQDDGRTHSNGRGARRRTQLILAATGALLAVAVSWFIVDLQSDGYQAELHSWNDPVDDRMPVTVEVDRPPGTALECELVVVDRRFVVVGQLTLEIPASDDRQQRVDAEIPLRGDGIAPKVEECSVPE</sequence>
<feature type="compositionally biased region" description="Basic and acidic residues" evidence="1">
    <location>
        <begin position="19"/>
        <end position="37"/>
    </location>
</feature>
<dbReference type="Proteomes" id="UP000250462">
    <property type="component" value="Unassembled WGS sequence"/>
</dbReference>
<keyword evidence="2" id="KW-0812">Transmembrane</keyword>
<reference evidence="3 4" key="1">
    <citation type="submission" date="2018-06" db="EMBL/GenBank/DDBJ databases">
        <title>Phytoactinopolyspora halophila sp. nov., a novel halophilic actinomycete isolated from a saline soil in China.</title>
        <authorList>
            <person name="Tang S.-K."/>
        </authorList>
    </citation>
    <scope>NUCLEOTIDE SEQUENCE [LARGE SCALE GENOMIC DNA]</scope>
    <source>
        <strain evidence="3 4">YIM 96934</strain>
    </source>
</reference>
<dbReference type="AlphaFoldDB" id="A0A329QHS1"/>
<name>A0A329QHS1_9ACTN</name>
<dbReference type="InterPro" id="IPR025443">
    <property type="entry name" value="DUF4307"/>
</dbReference>
<evidence type="ECO:0000256" key="2">
    <source>
        <dbReference type="SAM" id="Phobius"/>
    </source>
</evidence>
<keyword evidence="2" id="KW-1133">Transmembrane helix</keyword>
<evidence type="ECO:0008006" key="5">
    <source>
        <dbReference type="Google" id="ProtNLM"/>
    </source>
</evidence>
<dbReference type="EMBL" id="QMIG01000018">
    <property type="protein sequence ID" value="RAW11915.1"/>
    <property type="molecule type" value="Genomic_DNA"/>
</dbReference>
<gene>
    <name evidence="3" type="ORF">DPM12_15775</name>
</gene>
<dbReference type="Pfam" id="PF14155">
    <property type="entry name" value="DUF4307"/>
    <property type="match status" value="1"/>
</dbReference>
<accession>A0A329QHS1</accession>
<dbReference type="RefSeq" id="WP_112259297.1">
    <property type="nucleotide sequence ID" value="NZ_QMIG01000018.1"/>
</dbReference>
<keyword evidence="4" id="KW-1185">Reference proteome</keyword>
<comment type="caution">
    <text evidence="3">The sequence shown here is derived from an EMBL/GenBank/DDBJ whole genome shotgun (WGS) entry which is preliminary data.</text>
</comment>
<evidence type="ECO:0000256" key="1">
    <source>
        <dbReference type="SAM" id="MobiDB-lite"/>
    </source>
</evidence>
<feature type="transmembrane region" description="Helical" evidence="2">
    <location>
        <begin position="50"/>
        <end position="68"/>
    </location>
</feature>
<evidence type="ECO:0000313" key="3">
    <source>
        <dbReference type="EMBL" id="RAW11915.1"/>
    </source>
</evidence>
<evidence type="ECO:0000313" key="4">
    <source>
        <dbReference type="Proteomes" id="UP000250462"/>
    </source>
</evidence>
<dbReference type="OrthoDB" id="5197373at2"/>
<protein>
    <recommendedName>
        <fullName evidence="5">DUF4307 domain-containing protein</fullName>
    </recommendedName>
</protein>
<proteinExistence type="predicted"/>
<organism evidence="3 4">
    <name type="scientific">Phytoactinopolyspora halophila</name>
    <dbReference type="NCBI Taxonomy" id="1981511"/>
    <lineage>
        <taxon>Bacteria</taxon>
        <taxon>Bacillati</taxon>
        <taxon>Actinomycetota</taxon>
        <taxon>Actinomycetes</taxon>
        <taxon>Jiangellales</taxon>
        <taxon>Jiangellaceae</taxon>
        <taxon>Phytoactinopolyspora</taxon>
    </lineage>
</organism>
<feature type="region of interest" description="Disordered" evidence="1">
    <location>
        <begin position="1"/>
        <end position="43"/>
    </location>
</feature>
<keyword evidence="2" id="KW-0472">Membrane</keyword>